<dbReference type="EMBL" id="LBVV01000006">
    <property type="protein sequence ID" value="KKQ94903.1"/>
    <property type="molecule type" value="Genomic_DNA"/>
</dbReference>
<dbReference type="PROSITE" id="PS50109">
    <property type="entry name" value="HIS_KIN"/>
    <property type="match status" value="1"/>
</dbReference>
<dbReference type="Proteomes" id="UP000034207">
    <property type="component" value="Unassembled WGS sequence"/>
</dbReference>
<evidence type="ECO:0000256" key="3">
    <source>
        <dbReference type="ARBA" id="ARBA00022553"/>
    </source>
</evidence>
<feature type="transmembrane region" description="Helical" evidence="8">
    <location>
        <begin position="133"/>
        <end position="154"/>
    </location>
</feature>
<dbReference type="PANTHER" id="PTHR43711">
    <property type="entry name" value="TWO-COMPONENT HISTIDINE KINASE"/>
    <property type="match status" value="1"/>
</dbReference>
<dbReference type="SUPFAM" id="SSF55874">
    <property type="entry name" value="ATPase domain of HSP90 chaperone/DNA topoisomerase II/histidine kinase"/>
    <property type="match status" value="1"/>
</dbReference>
<dbReference type="InterPro" id="IPR004358">
    <property type="entry name" value="Sig_transdc_His_kin-like_C"/>
</dbReference>
<evidence type="ECO:0000259" key="9">
    <source>
        <dbReference type="PROSITE" id="PS50109"/>
    </source>
</evidence>
<feature type="transmembrane region" description="Helical" evidence="8">
    <location>
        <begin position="65"/>
        <end position="82"/>
    </location>
</feature>
<dbReference type="InterPro" id="IPR003594">
    <property type="entry name" value="HATPase_dom"/>
</dbReference>
<dbReference type="PATRIC" id="fig|1618345.3.peg.289"/>
<reference evidence="10 11" key="1">
    <citation type="journal article" date="2015" name="Nature">
        <title>rRNA introns, odd ribosomes, and small enigmatic genomes across a large radiation of phyla.</title>
        <authorList>
            <person name="Brown C.T."/>
            <person name="Hug L.A."/>
            <person name="Thomas B.C."/>
            <person name="Sharon I."/>
            <person name="Castelle C.J."/>
            <person name="Singh A."/>
            <person name="Wilkins M.J."/>
            <person name="Williams K.H."/>
            <person name="Banfield J.F."/>
        </authorList>
    </citation>
    <scope>NUCLEOTIDE SEQUENCE [LARGE SCALE GENOMIC DNA]</scope>
</reference>
<dbReference type="Gene3D" id="1.10.287.130">
    <property type="match status" value="1"/>
</dbReference>
<comment type="caution">
    <text evidence="10">The sequence shown here is derived from an EMBL/GenBank/DDBJ whole genome shotgun (WGS) entry which is preliminary data.</text>
</comment>
<feature type="transmembrane region" description="Helical" evidence="8">
    <location>
        <begin position="36"/>
        <end position="59"/>
    </location>
</feature>
<protein>
    <recommendedName>
        <fullName evidence="2">histidine kinase</fullName>
        <ecNumber evidence="2">2.7.13.3</ecNumber>
    </recommendedName>
</protein>
<feature type="coiled-coil region" evidence="7">
    <location>
        <begin position="453"/>
        <end position="480"/>
    </location>
</feature>
<evidence type="ECO:0000256" key="6">
    <source>
        <dbReference type="ARBA" id="ARBA00023012"/>
    </source>
</evidence>
<dbReference type="Pfam" id="PF00512">
    <property type="entry name" value="HisKA"/>
    <property type="match status" value="1"/>
</dbReference>
<keyword evidence="6" id="KW-0902">Two-component regulatory system</keyword>
<evidence type="ECO:0000256" key="7">
    <source>
        <dbReference type="SAM" id="Coils"/>
    </source>
</evidence>
<comment type="catalytic activity">
    <reaction evidence="1">
        <text>ATP + protein L-histidine = ADP + protein N-phospho-L-histidine.</text>
        <dbReference type="EC" id="2.7.13.3"/>
    </reaction>
</comment>
<dbReference type="InterPro" id="IPR003661">
    <property type="entry name" value="HisK_dim/P_dom"/>
</dbReference>
<feature type="transmembrane region" description="Helical" evidence="8">
    <location>
        <begin position="94"/>
        <end position="113"/>
    </location>
</feature>
<dbReference type="SMART" id="SM00387">
    <property type="entry name" value="HATPase_c"/>
    <property type="match status" value="1"/>
</dbReference>
<sequence>MYLVNIINLVCFLSVLSLGVIAFLNQKERIVNRYFVIFTGFTSIWILSNFLFGVYPNLFFMRAEYAFGILPMPAAIIWISYLKNETIEKARLVFVSLPAFLFVFLTFLSGLVVRDINITDSLHFSVEMGNLYSIYSVIQAGYLGMLLYLLISGYVKSHGLKRVQMLYVLVGTSIFAIIGLIYGLILLPVFSLTSIGPLDAQSSIFFVSFSAYAMAKHRLMDIRFVASKAVQYLVLTAMILLVGFIAGFLILYASGRTIDLTVIIITAVVSALFFYVFEYIHKIIEEATNSFFLKNDYQTQRLIEEVGEDITSSMLLHEILFKVYAILEKSMKTSHILVATTREGQISETYAIGYGKLIKISLEEARDLWGQPMVDEYELEKGDYRLEILKKYDSGLSFCLKTHSYLGGIFLIGHKKTSEPYSIRDINVLKILAKQLSIAIQNAMQYEQTCHFAENLQEKVNQSTEKLVKANKHLRELDKAKDQFLSMASHQLRTPLTTIKGYLHMLVEGDFGELDTTQMAAMREAYVNSDRMERLIDDLLNISRIETNKFFMQGVHMDLAEIAAEEMAHLRERAESRGLYLKLSVIAGKRKNLVVDKLKLGQVISNLIENSIFYTREGGIEVIVDRDDDGVILKVKDTGIGIPEDQQRHLFSKFFRGTNAQRVRPDGSGLGLFLGKKIIEGHKGKIFFESEPGKGATFGFWLPWQTGMEESKNIKKIDSYLKAGK</sequence>
<dbReference type="EC" id="2.7.13.3" evidence="2"/>
<dbReference type="InterPro" id="IPR050736">
    <property type="entry name" value="Sensor_HK_Regulatory"/>
</dbReference>
<dbReference type="STRING" id="1618345.UT18_C0006G0001"/>
<dbReference type="Pfam" id="PF16927">
    <property type="entry name" value="HisKA_7TM"/>
    <property type="match status" value="1"/>
</dbReference>
<dbReference type="Gene3D" id="3.30.565.10">
    <property type="entry name" value="Histidine kinase-like ATPase, C-terminal domain"/>
    <property type="match status" value="1"/>
</dbReference>
<feature type="domain" description="Histidine kinase" evidence="9">
    <location>
        <begin position="487"/>
        <end position="706"/>
    </location>
</feature>
<dbReference type="PRINTS" id="PR00344">
    <property type="entry name" value="BCTRLSENSOR"/>
</dbReference>
<dbReference type="InterPro" id="IPR031621">
    <property type="entry name" value="HisKA_7TM"/>
</dbReference>
<feature type="transmembrane region" description="Helical" evidence="8">
    <location>
        <begin position="232"/>
        <end position="254"/>
    </location>
</feature>
<dbReference type="PANTHER" id="PTHR43711:SF31">
    <property type="entry name" value="HISTIDINE KINASE"/>
    <property type="match status" value="1"/>
</dbReference>
<gene>
    <name evidence="10" type="ORF">UT18_C0006G0001</name>
</gene>
<evidence type="ECO:0000256" key="8">
    <source>
        <dbReference type="SAM" id="Phobius"/>
    </source>
</evidence>
<evidence type="ECO:0000256" key="4">
    <source>
        <dbReference type="ARBA" id="ARBA00022679"/>
    </source>
</evidence>
<dbReference type="Gene3D" id="3.30.450.40">
    <property type="match status" value="1"/>
</dbReference>
<evidence type="ECO:0000256" key="5">
    <source>
        <dbReference type="ARBA" id="ARBA00022777"/>
    </source>
</evidence>
<dbReference type="FunFam" id="1.10.287.130:FF:000001">
    <property type="entry name" value="Two-component sensor histidine kinase"/>
    <property type="match status" value="1"/>
</dbReference>
<evidence type="ECO:0000256" key="1">
    <source>
        <dbReference type="ARBA" id="ARBA00000085"/>
    </source>
</evidence>
<evidence type="ECO:0000313" key="11">
    <source>
        <dbReference type="Proteomes" id="UP000034207"/>
    </source>
</evidence>
<dbReference type="InterPro" id="IPR036097">
    <property type="entry name" value="HisK_dim/P_sf"/>
</dbReference>
<keyword evidence="4" id="KW-0808">Transferase</keyword>
<dbReference type="GO" id="GO:0000155">
    <property type="term" value="F:phosphorelay sensor kinase activity"/>
    <property type="evidence" value="ECO:0007669"/>
    <property type="project" value="InterPro"/>
</dbReference>
<dbReference type="SUPFAM" id="SSF55781">
    <property type="entry name" value="GAF domain-like"/>
    <property type="match status" value="1"/>
</dbReference>
<dbReference type="CDD" id="cd00082">
    <property type="entry name" value="HisKA"/>
    <property type="match status" value="1"/>
</dbReference>
<proteinExistence type="predicted"/>
<feature type="transmembrane region" description="Helical" evidence="8">
    <location>
        <begin position="260"/>
        <end position="277"/>
    </location>
</feature>
<keyword evidence="3" id="KW-0597">Phosphoprotein</keyword>
<dbReference type="Pfam" id="PF02518">
    <property type="entry name" value="HATPase_c"/>
    <property type="match status" value="1"/>
</dbReference>
<dbReference type="InterPro" id="IPR036890">
    <property type="entry name" value="HATPase_C_sf"/>
</dbReference>
<keyword evidence="8" id="KW-0812">Transmembrane</keyword>
<keyword evidence="7" id="KW-0175">Coiled coil</keyword>
<feature type="transmembrane region" description="Helical" evidence="8">
    <location>
        <begin position="166"/>
        <end position="190"/>
    </location>
</feature>
<dbReference type="AlphaFoldDB" id="A0A0G0LSK8"/>
<accession>A0A0G0LSK8</accession>
<keyword evidence="8" id="KW-1133">Transmembrane helix</keyword>
<dbReference type="InterPro" id="IPR005467">
    <property type="entry name" value="His_kinase_dom"/>
</dbReference>
<feature type="transmembrane region" description="Helical" evidence="8">
    <location>
        <begin position="6"/>
        <end position="24"/>
    </location>
</feature>
<keyword evidence="5" id="KW-0418">Kinase</keyword>
<dbReference type="InterPro" id="IPR029016">
    <property type="entry name" value="GAF-like_dom_sf"/>
</dbReference>
<name>A0A0G0LSK8_UNCC2</name>
<organism evidence="10 11">
    <name type="scientific">candidate division CPR2 bacterium GW2011_GWC2_39_10</name>
    <dbReference type="NCBI Taxonomy" id="1618345"/>
    <lineage>
        <taxon>Bacteria</taxon>
        <taxon>Bacteria division CPR2</taxon>
    </lineage>
</organism>
<dbReference type="SMART" id="SM00388">
    <property type="entry name" value="HisKA"/>
    <property type="match status" value="1"/>
</dbReference>
<dbReference type="SUPFAM" id="SSF47384">
    <property type="entry name" value="Homodimeric domain of signal transducing histidine kinase"/>
    <property type="match status" value="1"/>
</dbReference>
<keyword evidence="8" id="KW-0472">Membrane</keyword>
<evidence type="ECO:0000313" key="10">
    <source>
        <dbReference type="EMBL" id="KKQ94903.1"/>
    </source>
</evidence>
<evidence type="ECO:0000256" key="2">
    <source>
        <dbReference type="ARBA" id="ARBA00012438"/>
    </source>
</evidence>